<dbReference type="EMBL" id="BAABFO010000002">
    <property type="protein sequence ID" value="GAA4324315.1"/>
    <property type="molecule type" value="Genomic_DNA"/>
</dbReference>
<dbReference type="Gene3D" id="1.20.1050.10">
    <property type="match status" value="1"/>
</dbReference>
<feature type="domain" description="GST N-terminal" evidence="1">
    <location>
        <begin position="1"/>
        <end position="82"/>
    </location>
</feature>
<keyword evidence="3" id="KW-1185">Reference proteome</keyword>
<name>A0ABP8GHE2_9BURK</name>
<dbReference type="SUPFAM" id="SSF52833">
    <property type="entry name" value="Thioredoxin-like"/>
    <property type="match status" value="1"/>
</dbReference>
<dbReference type="SUPFAM" id="SSF47616">
    <property type="entry name" value="GST C-terminal domain-like"/>
    <property type="match status" value="1"/>
</dbReference>
<accession>A0ABP8GHE2</accession>
<evidence type="ECO:0000259" key="1">
    <source>
        <dbReference type="PROSITE" id="PS50404"/>
    </source>
</evidence>
<gene>
    <name evidence="2" type="ORF">GCM10023144_05780</name>
</gene>
<protein>
    <submittedName>
        <fullName evidence="2">Glutathione S-transferase</fullName>
    </submittedName>
</protein>
<dbReference type="Pfam" id="PF13409">
    <property type="entry name" value="GST_N_2"/>
    <property type="match status" value="1"/>
</dbReference>
<evidence type="ECO:0000313" key="2">
    <source>
        <dbReference type="EMBL" id="GAA4324315.1"/>
    </source>
</evidence>
<comment type="caution">
    <text evidence="2">The sequence shown here is derived from an EMBL/GenBank/DDBJ whole genome shotgun (WGS) entry which is preliminary data.</text>
</comment>
<dbReference type="Gene3D" id="3.40.30.10">
    <property type="entry name" value="Glutaredoxin"/>
    <property type="match status" value="1"/>
</dbReference>
<dbReference type="InterPro" id="IPR036282">
    <property type="entry name" value="Glutathione-S-Trfase_C_sf"/>
</dbReference>
<dbReference type="RefSeq" id="WP_345246140.1">
    <property type="nucleotide sequence ID" value="NZ_BAABFO010000002.1"/>
</dbReference>
<dbReference type="Pfam" id="PF13410">
    <property type="entry name" value="GST_C_2"/>
    <property type="match status" value="1"/>
</dbReference>
<dbReference type="InterPro" id="IPR036249">
    <property type="entry name" value="Thioredoxin-like_sf"/>
</dbReference>
<evidence type="ECO:0000313" key="3">
    <source>
        <dbReference type="Proteomes" id="UP001501671"/>
    </source>
</evidence>
<dbReference type="PROSITE" id="PS50404">
    <property type="entry name" value="GST_NTER"/>
    <property type="match status" value="1"/>
</dbReference>
<dbReference type="InterPro" id="IPR004045">
    <property type="entry name" value="Glutathione_S-Trfase_N"/>
</dbReference>
<reference evidence="3" key="1">
    <citation type="journal article" date="2019" name="Int. J. Syst. Evol. Microbiol.">
        <title>The Global Catalogue of Microorganisms (GCM) 10K type strain sequencing project: providing services to taxonomists for standard genome sequencing and annotation.</title>
        <authorList>
            <consortium name="The Broad Institute Genomics Platform"/>
            <consortium name="The Broad Institute Genome Sequencing Center for Infectious Disease"/>
            <person name="Wu L."/>
            <person name="Ma J."/>
        </authorList>
    </citation>
    <scope>NUCLEOTIDE SEQUENCE [LARGE SCALE GENOMIC DNA]</scope>
    <source>
        <strain evidence="3">JCM 17666</strain>
    </source>
</reference>
<dbReference type="Proteomes" id="UP001501671">
    <property type="component" value="Unassembled WGS sequence"/>
</dbReference>
<sequence length="201" mass="21529">MKFIYTPASPFARKVLVAAHEAGIAGRLQLVEQAVSPVARNPEVAARNPLAKVPVLELDDGTPLYDSRVIVAYLAELPGAASIMPPGAQRWPALRLHALADGLLDAAVLLRYETALRPVALRWPEWIDGQMGKVRAALDSIEADAAALQGPATVERIAVACALGYLDFRFAGEDWRCGRPGAAAFYEAFSQRPSMKATAPA</sequence>
<dbReference type="CDD" id="cd03049">
    <property type="entry name" value="GST_N_3"/>
    <property type="match status" value="1"/>
</dbReference>
<dbReference type="CDD" id="cd03205">
    <property type="entry name" value="GST_C_6"/>
    <property type="match status" value="1"/>
</dbReference>
<proteinExistence type="predicted"/>
<organism evidence="2 3">
    <name type="scientific">Pigmentiphaga soli</name>
    <dbReference type="NCBI Taxonomy" id="1007095"/>
    <lineage>
        <taxon>Bacteria</taxon>
        <taxon>Pseudomonadati</taxon>
        <taxon>Pseudomonadota</taxon>
        <taxon>Betaproteobacteria</taxon>
        <taxon>Burkholderiales</taxon>
        <taxon>Alcaligenaceae</taxon>
        <taxon>Pigmentiphaga</taxon>
    </lineage>
</organism>